<keyword evidence="3" id="KW-1185">Reference proteome</keyword>
<evidence type="ECO:0000256" key="1">
    <source>
        <dbReference type="SAM" id="MobiDB-lite"/>
    </source>
</evidence>
<sequence length="798" mass="88917">MELRSCIHLHFIQVAKGGLATKALNVYRGRPALKFKKVTDLYETEDAKNFKPLPVFRPKVEFECDETESLHTLTVERTIQVGGETSEANSKGIDIGAREIDELNFGDMTLKQIKERCKEKRRKSSRYVGLSKETIETCSLGKGNHFNSESEKDEYDIMEPLSCWKSRILNKKKTMRKDRKRSRSIYGSSQNAASIVRYEEFPSDEVIFQSNENFPAPNENFPAPIDVKVEVPELTCSNCKDMIIITADSSFSCNEPVTSYGAIPCKEPEAANNYDLQAVTSMLASEKPDTAKGSVSETAMSVITSEELTTNACGFETQMPTFLSNEPQCCATNEESYEYVEHGDPKSIPDVKSSGGAVLMEDIAEVISEFSYFSLSEAKKEDALLDQHPKNDAPETVSLSEVHIPVSHPQTFPSVHEKSWKTSSSSQDQLLDVTINNSLQCVELSKRNDSCLPEDETKDDALHVEASVISSPGRESISLWNPNLLSSPKCSLVSVADDSPTARESQSPLSARADETRSCSPAIHLSSHKSVISVKADDYHHSKMQHPPEKLFSTRMAISPTSQKRLREAMESTELDDEQYYRYARKLCYRQQNDCNNGRLEGPSQIKRAEVIISPKKVVRKPKVGNNGFHQNDILKVPHPSCSVQCLSTGRTSVRSSSESAILFSQQQMHDIESVATKLAKELQSMKEIVEETLQSKVYPATTLKYSADEMRIAIHNATRVEESARRSLSIMARDCNRFCKIMKLAEKGSTASKNGVCKKRKIVFADEAGGKLCDVKTFKDDMASFVKPKAEKTGAVD</sequence>
<accession>A0ABQ9N2X9</accession>
<proteinExistence type="predicted"/>
<dbReference type="Proteomes" id="UP001174677">
    <property type="component" value="Chromosome 2"/>
</dbReference>
<reference evidence="2" key="1">
    <citation type="journal article" date="2023" name="Plant Biotechnol. J.">
        <title>Chromosome-level wild Hevea brasiliensis genome provides new tools for genomic-assisted breeding and valuable loci to elevate rubber yield.</title>
        <authorList>
            <person name="Cheng H."/>
            <person name="Song X."/>
            <person name="Hu Y."/>
            <person name="Wu T."/>
            <person name="Yang Q."/>
            <person name="An Z."/>
            <person name="Feng S."/>
            <person name="Deng Z."/>
            <person name="Wu W."/>
            <person name="Zeng X."/>
            <person name="Tu M."/>
            <person name="Wang X."/>
            <person name="Huang H."/>
        </authorList>
    </citation>
    <scope>NUCLEOTIDE SEQUENCE</scope>
    <source>
        <strain evidence="2">MT/VB/25A 57/8</strain>
    </source>
</reference>
<feature type="region of interest" description="Disordered" evidence="1">
    <location>
        <begin position="496"/>
        <end position="515"/>
    </location>
</feature>
<dbReference type="EMBL" id="JARPOI010000002">
    <property type="protein sequence ID" value="KAJ9186603.1"/>
    <property type="molecule type" value="Genomic_DNA"/>
</dbReference>
<protein>
    <submittedName>
        <fullName evidence="2">Uncharacterized protein</fullName>
    </submittedName>
</protein>
<evidence type="ECO:0000313" key="2">
    <source>
        <dbReference type="EMBL" id="KAJ9186603.1"/>
    </source>
</evidence>
<comment type="caution">
    <text evidence="2">The sequence shown here is derived from an EMBL/GenBank/DDBJ whole genome shotgun (WGS) entry which is preliminary data.</text>
</comment>
<gene>
    <name evidence="2" type="ORF">P3X46_002152</name>
</gene>
<dbReference type="PANTHER" id="PTHR34461:SF2">
    <property type="entry name" value="EXPRESSED PROTEIN"/>
    <property type="match status" value="1"/>
</dbReference>
<name>A0ABQ9N2X9_HEVBR</name>
<evidence type="ECO:0000313" key="3">
    <source>
        <dbReference type="Proteomes" id="UP001174677"/>
    </source>
</evidence>
<dbReference type="PANTHER" id="PTHR34461">
    <property type="entry name" value="EXPRESSED PROTEIN"/>
    <property type="match status" value="1"/>
</dbReference>
<organism evidence="2 3">
    <name type="scientific">Hevea brasiliensis</name>
    <name type="common">Para rubber tree</name>
    <name type="synonym">Siphonia brasiliensis</name>
    <dbReference type="NCBI Taxonomy" id="3981"/>
    <lineage>
        <taxon>Eukaryota</taxon>
        <taxon>Viridiplantae</taxon>
        <taxon>Streptophyta</taxon>
        <taxon>Embryophyta</taxon>
        <taxon>Tracheophyta</taxon>
        <taxon>Spermatophyta</taxon>
        <taxon>Magnoliopsida</taxon>
        <taxon>eudicotyledons</taxon>
        <taxon>Gunneridae</taxon>
        <taxon>Pentapetalae</taxon>
        <taxon>rosids</taxon>
        <taxon>fabids</taxon>
        <taxon>Malpighiales</taxon>
        <taxon>Euphorbiaceae</taxon>
        <taxon>Crotonoideae</taxon>
        <taxon>Micrandreae</taxon>
        <taxon>Hevea</taxon>
    </lineage>
</organism>